<dbReference type="EMBL" id="JABWRS010000007">
    <property type="protein sequence ID" value="MBC3476172.1"/>
    <property type="molecule type" value="Genomic_DNA"/>
</dbReference>
<name>A0ABR6V6U9_9PSED</name>
<accession>A0ABR6V6U9</accession>
<evidence type="ECO:0000313" key="1">
    <source>
        <dbReference type="EMBL" id="MBC3476172.1"/>
    </source>
</evidence>
<reference evidence="1 2" key="1">
    <citation type="journal article" date="2020" name="Microorganisms">
        <title>Reliable Identification of Environmental Pseudomonas Isolates Using the rpoD Gene.</title>
        <authorList>
            <consortium name="The Broad Institute Genome Sequencing Platform"/>
            <person name="Girard L."/>
            <person name="Lood C."/>
            <person name="Rokni-Zadeh H."/>
            <person name="van Noort V."/>
            <person name="Lavigne R."/>
            <person name="De Mot R."/>
        </authorList>
    </citation>
    <scope>NUCLEOTIDE SEQUENCE [LARGE SCALE GENOMIC DNA]</scope>
    <source>
        <strain evidence="1 2">RW7P2</strain>
    </source>
</reference>
<gene>
    <name evidence="1" type="ORF">HU747_11225</name>
</gene>
<proteinExistence type="predicted"/>
<dbReference type="InterPro" id="IPR025320">
    <property type="entry name" value="DUF4225"/>
</dbReference>
<comment type="caution">
    <text evidence="1">The sequence shown here is derived from an EMBL/GenBank/DDBJ whole genome shotgun (WGS) entry which is preliminary data.</text>
</comment>
<protein>
    <submittedName>
        <fullName evidence="1">DUF4225 domain-containing protein</fullName>
    </submittedName>
</protein>
<evidence type="ECO:0000313" key="2">
    <source>
        <dbReference type="Proteomes" id="UP000628086"/>
    </source>
</evidence>
<organism evidence="1 2">
    <name type="scientific">Pseudomonas taiwanensis</name>
    <dbReference type="NCBI Taxonomy" id="470150"/>
    <lineage>
        <taxon>Bacteria</taxon>
        <taxon>Pseudomonadati</taxon>
        <taxon>Pseudomonadota</taxon>
        <taxon>Gammaproteobacteria</taxon>
        <taxon>Pseudomonadales</taxon>
        <taxon>Pseudomonadaceae</taxon>
        <taxon>Pseudomonas</taxon>
    </lineage>
</organism>
<dbReference type="PROSITE" id="PS51257">
    <property type="entry name" value="PROKAR_LIPOPROTEIN"/>
    <property type="match status" value="1"/>
</dbReference>
<sequence length="237" mass="26364">MSRQDDFGERLDQAFWELNTAASGLVGYGCSVSARYLQDRGLRMQFNRELAYYARRVLDDVIQRRISPEEGLERIQAEQKSLFSEAHRVFTQVGGIAGGVSQVATGLTSCIGSLGAACVFHGGPLIAHGGNNVYENALGLYEGRTDVVGPVREIYQDAAKSMGYGEREGNIAYYSADLIFSGRALWHKVPRKGAWRLCKYLDTDKERKYRQLGIKGLSLEIGASVLTFKQLMEEYSK</sequence>
<dbReference type="RefSeq" id="WP_186598652.1">
    <property type="nucleotide sequence ID" value="NZ_JABWRR010000031.1"/>
</dbReference>
<dbReference type="Proteomes" id="UP000628086">
    <property type="component" value="Unassembled WGS sequence"/>
</dbReference>
<dbReference type="Pfam" id="PF13988">
    <property type="entry name" value="DUF4225"/>
    <property type="match status" value="1"/>
</dbReference>
<keyword evidence="2" id="KW-1185">Reference proteome</keyword>